<feature type="domain" description="SUF system FeS cluster assembly SufBD N-terminal" evidence="3">
    <location>
        <begin position="186"/>
        <end position="242"/>
    </location>
</feature>
<dbReference type="GO" id="GO:0016226">
    <property type="term" value="P:iron-sulfur cluster assembly"/>
    <property type="evidence" value="ECO:0007669"/>
    <property type="project" value="InterPro"/>
</dbReference>
<dbReference type="InterPro" id="IPR055346">
    <property type="entry name" value="Fe-S_cluster_assembly_SufBD"/>
</dbReference>
<dbReference type="RefSeq" id="WP_092426550.1">
    <property type="nucleotide sequence ID" value="NZ_FNCL01000008.1"/>
</dbReference>
<sequence>MAAFDNITVKEGVEQETVDAVEAVSTYKYGWDTDIEMEYAPMGLNEDIVRLISSKNEEPEWMTEWRLEAYRRWLQKEEPSWAMVDYPKMDFQKQYYYARPKSMETKPKSLDEVDPKLLATYEKLGIPLKEQMILAGVEGAENAAPADAGKDAVSELSETASSGRKVAVDAVFDSVSVGTTFQKELEKAGVIFCSISEAIKKHPELVKKYLGSVVPVSDNFYATLNSAVFSDGSFVYVPPGVRCPMELSTYFRINAENTGQFERTLIIADKGSYVSYLEGCTAPKRDTAQLHAAVVEIIIEEDAEVKYSTVQNWFPGDEDGKGGIYNFVTKRADCRGDRAKVMWTQVETGSAVTWKYPSCILRGNESQGEFYSIAIANNHQQADTGTKMIHLGKNTKSRIVSKGISAGVAQNTYRGLVSMHPKAKNSRNYTQCDSLLIGDKCGAHTVPYIEVKNNSSRVEHEATTSKVDDDQLFYCRQRGMDEEEAVALVVNGFCKEVLQALPMEFAMEAQQLVAISLEGSVG</sequence>
<dbReference type="InterPro" id="IPR037284">
    <property type="entry name" value="SUF_FeS_clus_asmbl_SufBD_sf"/>
</dbReference>
<gene>
    <name evidence="4" type="ORF">SAMN04488050_101145</name>
</gene>
<comment type="similarity">
    <text evidence="1">Belongs to the iron-sulfur cluster assembly SufBD family.</text>
</comment>
<dbReference type="EMBL" id="FOZW01000001">
    <property type="protein sequence ID" value="SFS32293.1"/>
    <property type="molecule type" value="Genomic_DNA"/>
</dbReference>
<name>A0A1I6NWG1_9RHOB</name>
<reference evidence="5" key="1">
    <citation type="submission" date="2016-10" db="EMBL/GenBank/DDBJ databases">
        <authorList>
            <person name="Varghese N."/>
            <person name="Submissions S."/>
        </authorList>
    </citation>
    <scope>NUCLEOTIDE SEQUENCE [LARGE SCALE GENOMIC DNA]</scope>
    <source>
        <strain evidence="5">DSM 26894</strain>
    </source>
</reference>
<proteinExistence type="inferred from homology"/>
<dbReference type="PANTHER" id="PTHR30508:SF1">
    <property type="entry name" value="UPF0051 PROTEIN ABCI8, CHLOROPLASTIC-RELATED"/>
    <property type="match status" value="1"/>
</dbReference>
<evidence type="ECO:0000259" key="3">
    <source>
        <dbReference type="Pfam" id="PF19295"/>
    </source>
</evidence>
<evidence type="ECO:0000259" key="2">
    <source>
        <dbReference type="Pfam" id="PF01458"/>
    </source>
</evidence>
<dbReference type="PANTHER" id="PTHR30508">
    <property type="entry name" value="FES CLUSTER ASSEMBLY PROTEIN SUF"/>
    <property type="match status" value="1"/>
</dbReference>
<dbReference type="InterPro" id="IPR045595">
    <property type="entry name" value="SufBD_N"/>
</dbReference>
<dbReference type="Proteomes" id="UP000199392">
    <property type="component" value="Unassembled WGS sequence"/>
</dbReference>
<evidence type="ECO:0000256" key="1">
    <source>
        <dbReference type="ARBA" id="ARBA00043967"/>
    </source>
</evidence>
<dbReference type="OrthoDB" id="9803529at2"/>
<dbReference type="NCBIfam" id="TIGR01980">
    <property type="entry name" value="sufB"/>
    <property type="match status" value="1"/>
</dbReference>
<organism evidence="4 5">
    <name type="scientific">Alloyangia pacifica</name>
    <dbReference type="NCBI Taxonomy" id="311180"/>
    <lineage>
        <taxon>Bacteria</taxon>
        <taxon>Pseudomonadati</taxon>
        <taxon>Pseudomonadota</taxon>
        <taxon>Alphaproteobacteria</taxon>
        <taxon>Rhodobacterales</taxon>
        <taxon>Roseobacteraceae</taxon>
        <taxon>Alloyangia</taxon>
    </lineage>
</organism>
<protein>
    <submittedName>
        <fullName evidence="4">Iron-regulated ABC transporter membrane component SufB</fullName>
    </submittedName>
</protein>
<feature type="domain" description="SUF system FeS cluster assembly SufBD core" evidence="2">
    <location>
        <begin position="251"/>
        <end position="493"/>
    </location>
</feature>
<dbReference type="AlphaFoldDB" id="A0A1I6NWG1"/>
<evidence type="ECO:0000313" key="4">
    <source>
        <dbReference type="EMBL" id="SFS32293.1"/>
    </source>
</evidence>
<dbReference type="STRING" id="311180.SAMN04488050_101145"/>
<evidence type="ECO:0000313" key="5">
    <source>
        <dbReference type="Proteomes" id="UP000199392"/>
    </source>
</evidence>
<accession>A0A1I6NWG1</accession>
<dbReference type="InterPro" id="IPR000825">
    <property type="entry name" value="SUF_FeS_clus_asmbl_SufBD_core"/>
</dbReference>
<dbReference type="Pfam" id="PF19295">
    <property type="entry name" value="SufBD_N"/>
    <property type="match status" value="1"/>
</dbReference>
<dbReference type="InterPro" id="IPR010231">
    <property type="entry name" value="SUF_FeS_clus_asmbl_SufB"/>
</dbReference>
<dbReference type="NCBIfam" id="NF008773">
    <property type="entry name" value="PRK11814.1"/>
    <property type="match status" value="1"/>
</dbReference>
<keyword evidence="5" id="KW-1185">Reference proteome</keyword>
<dbReference type="Pfam" id="PF01458">
    <property type="entry name" value="SUFBD_core"/>
    <property type="match status" value="1"/>
</dbReference>
<dbReference type="SUPFAM" id="SSF101960">
    <property type="entry name" value="Stabilizer of iron transporter SufD"/>
    <property type="match status" value="1"/>
</dbReference>